<evidence type="ECO:0000313" key="1">
    <source>
        <dbReference type="EMBL" id="KKB47961.1"/>
    </source>
</evidence>
<reference evidence="1 2" key="1">
    <citation type="submission" date="2013-04" db="EMBL/GenBank/DDBJ databases">
        <title>The Genome Sequence of Parabacteroides goldsteinii DSM 19448.</title>
        <authorList>
            <consortium name="The Broad Institute Genomics Platform"/>
            <person name="Earl A."/>
            <person name="Ward D."/>
            <person name="Feldgarden M."/>
            <person name="Gevers D."/>
            <person name="Martens E."/>
            <person name="Sakamoto M."/>
            <person name="Benno Y."/>
            <person name="Song Y."/>
            <person name="Liu C."/>
            <person name="Lee J."/>
            <person name="Bolanos M."/>
            <person name="Vaisanen M.L."/>
            <person name="Finegold S.M."/>
            <person name="Walker B."/>
            <person name="Young S."/>
            <person name="Zeng Q."/>
            <person name="Gargeya S."/>
            <person name="Fitzgerald M."/>
            <person name="Haas B."/>
            <person name="Abouelleil A."/>
            <person name="Allen A.W."/>
            <person name="Alvarado L."/>
            <person name="Arachchi H.M."/>
            <person name="Berlin A.M."/>
            <person name="Chapman S.B."/>
            <person name="Gainer-Dewar J."/>
            <person name="Goldberg J."/>
            <person name="Griggs A."/>
            <person name="Gujja S."/>
            <person name="Hansen M."/>
            <person name="Howarth C."/>
            <person name="Imamovic A."/>
            <person name="Ireland A."/>
            <person name="Larimer J."/>
            <person name="McCowan C."/>
            <person name="Murphy C."/>
            <person name="Pearson M."/>
            <person name="Poon T.W."/>
            <person name="Priest M."/>
            <person name="Roberts A."/>
            <person name="Saif S."/>
            <person name="Shea T."/>
            <person name="Sisk P."/>
            <person name="Sykes S."/>
            <person name="Wortman J."/>
            <person name="Nusbaum C."/>
            <person name="Birren B."/>
        </authorList>
    </citation>
    <scope>NUCLEOTIDE SEQUENCE [LARGE SCALE GENOMIC DNA]</scope>
    <source>
        <strain evidence="1 2">DSM 19448</strain>
    </source>
</reference>
<gene>
    <name evidence="1" type="ORF">HMPREF1535_04377</name>
</gene>
<dbReference type="EMBL" id="AQHV01000024">
    <property type="protein sequence ID" value="KKB47961.1"/>
    <property type="molecule type" value="Genomic_DNA"/>
</dbReference>
<proteinExistence type="predicted"/>
<dbReference type="SUPFAM" id="SSF48452">
    <property type="entry name" value="TPR-like"/>
    <property type="match status" value="1"/>
</dbReference>
<name>A0A0F5IQY9_9BACT</name>
<accession>A0A0F5IQY9</accession>
<dbReference type="AlphaFoldDB" id="A0A0F5IQY9"/>
<organism evidence="1 2">
    <name type="scientific">Parabacteroides goldsteinii DSM 19448 = WAL 12034</name>
    <dbReference type="NCBI Taxonomy" id="927665"/>
    <lineage>
        <taxon>Bacteria</taxon>
        <taxon>Pseudomonadati</taxon>
        <taxon>Bacteroidota</taxon>
        <taxon>Bacteroidia</taxon>
        <taxon>Bacteroidales</taxon>
        <taxon>Tannerellaceae</taxon>
        <taxon>Parabacteroides</taxon>
    </lineage>
</organism>
<sequence length="523" mass="62248">MLPQKHFINKSVTDMKYTNPDHLIQLIQSLTKAEKRYFRLYANLQSGEKNYLFLFDLINKGIPSDEVYRLYCQEENKNNFDMAAKHLYRVIMDCLVHLRKKEDVQATIFNYITKADILFERELFEEAFNQLNKAQKLAATYENDPLLLLIRRTELKYLSSLGFNEISERELVNKQMKINDIMKYSRNINLHLQLYDILKHRIANKGYIRSEKQKDNLNDLVLSELNLIANNSYKGFEARKLHLLFQATYYLNTGNYKSAIRFYQELITLFESNQHLILNPPIYYLSALKGILDSLHLAGLYQEMPFFIDRLRKMQQGDYATEFLLEINASIYQYEQVSYINTGKFEIALELSGNYEDHLFKKIGLLRLETQLKLYLNTAILYLCLEEPERAHKSMKKIFSSGKLFHTLPSYKTARLINLLILAELGDYSFFENEINSIKRNIHYEKHIYRTEKLLFRFVMSYPLPSYQKAQNKLWMQFQKEIVKIREDKYEKQLLKTFDILSWIESKLTNRPFAEILKENYIG</sequence>
<dbReference type="PATRIC" id="fig|927665.4.peg.4494"/>
<evidence type="ECO:0000313" key="2">
    <source>
        <dbReference type="Proteomes" id="UP000033047"/>
    </source>
</evidence>
<dbReference type="STRING" id="927665.HMPREF1535_04377"/>
<dbReference type="InterPro" id="IPR011990">
    <property type="entry name" value="TPR-like_helical_dom_sf"/>
</dbReference>
<dbReference type="HOGENOM" id="CLU_041015_0_0_10"/>
<protein>
    <recommendedName>
        <fullName evidence="3">Tetratricopeptide repeat protein</fullName>
    </recommendedName>
</protein>
<evidence type="ECO:0008006" key="3">
    <source>
        <dbReference type="Google" id="ProtNLM"/>
    </source>
</evidence>
<comment type="caution">
    <text evidence="1">The sequence shown here is derived from an EMBL/GenBank/DDBJ whole genome shotgun (WGS) entry which is preliminary data.</text>
</comment>
<dbReference type="Proteomes" id="UP000033047">
    <property type="component" value="Unassembled WGS sequence"/>
</dbReference>